<organism evidence="2">
    <name type="scientific">Granulicella tundricola (strain ATCC BAA-1859 / DSM 23138 / MP5ACTX9)</name>
    <dbReference type="NCBI Taxonomy" id="1198114"/>
    <lineage>
        <taxon>Bacteria</taxon>
        <taxon>Pseudomonadati</taxon>
        <taxon>Acidobacteriota</taxon>
        <taxon>Terriglobia</taxon>
        <taxon>Terriglobales</taxon>
        <taxon>Acidobacteriaceae</taxon>
        <taxon>Granulicella</taxon>
    </lineage>
</organism>
<keyword evidence="2" id="KW-1185">Reference proteome</keyword>
<dbReference type="HOGENOM" id="CLU_1193456_0_0_0"/>
<proteinExistence type="predicted"/>
<reference evidence="2" key="1">
    <citation type="submission" date="2011-01" db="EMBL/GenBank/DDBJ databases">
        <title>Complete sequence of chromosome of Acidobacterium sp. MP5ACTX9.</title>
        <authorList>
            <consortium name="US DOE Joint Genome Institute"/>
            <person name="Lucas S."/>
            <person name="Copeland A."/>
            <person name="Lapidus A."/>
            <person name="Cheng J.-F."/>
            <person name="Goodwin L."/>
            <person name="Pitluck S."/>
            <person name="Teshima H."/>
            <person name="Detter J.C."/>
            <person name="Han C."/>
            <person name="Tapia R."/>
            <person name="Land M."/>
            <person name="Hauser L."/>
            <person name="Kyrpides N."/>
            <person name="Ivanova N."/>
            <person name="Ovchinnikova G."/>
            <person name="Pagani I."/>
            <person name="Rawat S.R."/>
            <person name="Mannisto M."/>
            <person name="Haggblom M.M."/>
            <person name="Woyke T."/>
        </authorList>
    </citation>
    <scope>NUCLEOTIDE SEQUENCE [LARGE SCALE GENOMIC DNA]</scope>
    <source>
        <strain evidence="2">MP5ACTX9</strain>
    </source>
</reference>
<protein>
    <submittedName>
        <fullName evidence="1">Uncharacterized protein</fullName>
    </submittedName>
</protein>
<gene>
    <name evidence="1" type="ordered locus">AciX9_3247</name>
</gene>
<dbReference type="AlphaFoldDB" id="E8X215"/>
<evidence type="ECO:0000313" key="2">
    <source>
        <dbReference type="Proteomes" id="UP000000343"/>
    </source>
</evidence>
<dbReference type="EMBL" id="CP002480">
    <property type="protein sequence ID" value="ADW70258.1"/>
    <property type="molecule type" value="Genomic_DNA"/>
</dbReference>
<name>E8X215_GRATM</name>
<dbReference type="PaxDb" id="1198114-AciX9_3247"/>
<dbReference type="KEGG" id="acm:AciX9_3247"/>
<dbReference type="Proteomes" id="UP000000343">
    <property type="component" value="Chromosome"/>
</dbReference>
<evidence type="ECO:0000313" key="1">
    <source>
        <dbReference type="EMBL" id="ADW70258.1"/>
    </source>
</evidence>
<accession>E8X215</accession>
<sequence>MFNYVVKDPNSSGLSRELWIKDQPGIKPQSVSSNLYCAFVSWSLSTDLGACLPESHTQGVQLNPFMTRSAVRDVYRELSKSINLSLSCQPFRFSLRFTEEAQDQLIHAAQKYQNTVTAITPQSTQLLQSIEGSIKPGRSKGKTLTESYKTVLGRIRPAKTKGSDTAINAWTALRRPSLFTTRAEVRSLFPYCLFRVAHHPVTCKLSLLTRFRLYNQSLQLPKNSNDPQFTQI</sequence>